<reference evidence="2 3" key="1">
    <citation type="submission" date="2019-02" db="EMBL/GenBank/DDBJ databases">
        <title>Deep-cultivation of Planctomycetes and their phenomic and genomic characterization uncovers novel biology.</title>
        <authorList>
            <person name="Wiegand S."/>
            <person name="Jogler M."/>
            <person name="Boedeker C."/>
            <person name="Pinto D."/>
            <person name="Vollmers J."/>
            <person name="Rivas-Marin E."/>
            <person name="Kohn T."/>
            <person name="Peeters S.H."/>
            <person name="Heuer A."/>
            <person name="Rast P."/>
            <person name="Oberbeckmann S."/>
            <person name="Bunk B."/>
            <person name="Jeske O."/>
            <person name="Meyerdierks A."/>
            <person name="Storesund J.E."/>
            <person name="Kallscheuer N."/>
            <person name="Luecker S."/>
            <person name="Lage O.M."/>
            <person name="Pohl T."/>
            <person name="Merkel B.J."/>
            <person name="Hornburger P."/>
            <person name="Mueller R.-W."/>
            <person name="Bruemmer F."/>
            <person name="Labrenz M."/>
            <person name="Spormann A.M."/>
            <person name="Op Den Camp H."/>
            <person name="Overmann J."/>
            <person name="Amann R."/>
            <person name="Jetten M.S.M."/>
            <person name="Mascher T."/>
            <person name="Medema M.H."/>
            <person name="Devos D.P."/>
            <person name="Kaster A.-K."/>
            <person name="Ovreas L."/>
            <person name="Rohde M."/>
            <person name="Galperin M.Y."/>
            <person name="Jogler C."/>
        </authorList>
    </citation>
    <scope>NUCLEOTIDE SEQUENCE [LARGE SCALE GENOMIC DNA]</scope>
    <source>
        <strain evidence="2 3">Poly51</strain>
    </source>
</reference>
<dbReference type="Pfam" id="PF11149">
    <property type="entry name" value="DUF2924"/>
    <property type="match status" value="1"/>
</dbReference>
<dbReference type="InterPro" id="IPR021322">
    <property type="entry name" value="DUF2924"/>
</dbReference>
<comment type="caution">
    <text evidence="2">The sequence shown here is derived from an EMBL/GenBank/DDBJ whole genome shotgun (WGS) entry which is preliminary data.</text>
</comment>
<evidence type="ECO:0008006" key="4">
    <source>
        <dbReference type="Google" id="ProtNLM"/>
    </source>
</evidence>
<keyword evidence="3" id="KW-1185">Reference proteome</keyword>
<name>A0A5C6E9N4_9BACT</name>
<dbReference type="Proteomes" id="UP000318288">
    <property type="component" value="Unassembled WGS sequence"/>
</dbReference>
<evidence type="ECO:0000256" key="1">
    <source>
        <dbReference type="SAM" id="MobiDB-lite"/>
    </source>
</evidence>
<gene>
    <name evidence="2" type="ORF">Poly51_61370</name>
</gene>
<dbReference type="EMBL" id="SJPW01000013">
    <property type="protein sequence ID" value="TWU44451.1"/>
    <property type="molecule type" value="Genomic_DNA"/>
</dbReference>
<protein>
    <recommendedName>
        <fullName evidence="4">DUF2924 domain-containing protein</fullName>
    </recommendedName>
</protein>
<feature type="region of interest" description="Disordered" evidence="1">
    <location>
        <begin position="71"/>
        <end position="101"/>
    </location>
</feature>
<proteinExistence type="predicted"/>
<evidence type="ECO:0000313" key="2">
    <source>
        <dbReference type="EMBL" id="TWU44451.1"/>
    </source>
</evidence>
<evidence type="ECO:0000313" key="3">
    <source>
        <dbReference type="Proteomes" id="UP000318288"/>
    </source>
</evidence>
<accession>A0A5C6E9N4</accession>
<sequence length="173" mass="19190">MSLNINKEVRAMEKRSVRELRKQYADVFGEGTNASNKPWLIKRIAWRMQSNIEGDISQRARDRAGEIANDADVRMTPPPEGSSAGAATATLRPARSGERTKTVKVCMPVDDRLPPPGTTLTRKYKGQMYQVTVLPVGFDFDGEVYKSLTAVAKAITGQHCNGFTFFKLGKPQQ</sequence>
<dbReference type="AlphaFoldDB" id="A0A5C6E9N4"/>
<organism evidence="2 3">
    <name type="scientific">Rubripirellula tenax</name>
    <dbReference type="NCBI Taxonomy" id="2528015"/>
    <lineage>
        <taxon>Bacteria</taxon>
        <taxon>Pseudomonadati</taxon>
        <taxon>Planctomycetota</taxon>
        <taxon>Planctomycetia</taxon>
        <taxon>Pirellulales</taxon>
        <taxon>Pirellulaceae</taxon>
        <taxon>Rubripirellula</taxon>
    </lineage>
</organism>
<dbReference type="OrthoDB" id="284135at2"/>
<dbReference type="RefSeq" id="WP_146462500.1">
    <property type="nucleotide sequence ID" value="NZ_SJPW01000013.1"/>
</dbReference>